<dbReference type="AlphaFoldDB" id="A0A5N6XX39"/>
<accession>A0A5N6XX39</accession>
<dbReference type="EMBL" id="ML737200">
    <property type="protein sequence ID" value="KAE8336170.1"/>
    <property type="molecule type" value="Genomic_DNA"/>
</dbReference>
<sequence length="76" mass="8433">MAMVLAAAMAAPAPLLDHSALSDIGENMAYDVLQEGSDGIYRNERDFKPPVRVPRSEEVCFGKGLDSEIFWCWDND</sequence>
<gene>
    <name evidence="1" type="ORF">BDV24DRAFT_168512</name>
</gene>
<dbReference type="Proteomes" id="UP000325558">
    <property type="component" value="Unassembled WGS sequence"/>
</dbReference>
<proteinExistence type="predicted"/>
<reference evidence="1" key="1">
    <citation type="submission" date="2019-04" db="EMBL/GenBank/DDBJ databases">
        <title>Friends and foes A comparative genomics study of 23 Aspergillus species from section Flavi.</title>
        <authorList>
            <consortium name="DOE Joint Genome Institute"/>
            <person name="Kjaerbolling I."/>
            <person name="Vesth T."/>
            <person name="Frisvad J.C."/>
            <person name="Nybo J.L."/>
            <person name="Theobald S."/>
            <person name="Kildgaard S."/>
            <person name="Isbrandt T."/>
            <person name="Kuo A."/>
            <person name="Sato A."/>
            <person name="Lyhne E.K."/>
            <person name="Kogle M.E."/>
            <person name="Wiebenga A."/>
            <person name="Kun R.S."/>
            <person name="Lubbers R.J."/>
            <person name="Makela M.R."/>
            <person name="Barry K."/>
            <person name="Chovatia M."/>
            <person name="Clum A."/>
            <person name="Daum C."/>
            <person name="Haridas S."/>
            <person name="He G."/>
            <person name="LaButti K."/>
            <person name="Lipzen A."/>
            <person name="Mondo S."/>
            <person name="Riley R."/>
            <person name="Salamov A."/>
            <person name="Simmons B.A."/>
            <person name="Magnuson J.K."/>
            <person name="Henrissat B."/>
            <person name="Mortensen U.H."/>
            <person name="Larsen T.O."/>
            <person name="Devries R.P."/>
            <person name="Grigoriev I.V."/>
            <person name="Machida M."/>
            <person name="Baker S.E."/>
            <person name="Andersen M.R."/>
        </authorList>
    </citation>
    <scope>NUCLEOTIDE SEQUENCE</scope>
    <source>
        <strain evidence="1">CBS 117612</strain>
    </source>
</reference>
<protein>
    <submittedName>
        <fullName evidence="1">Uncharacterized protein</fullName>
    </submittedName>
</protein>
<organism evidence="1">
    <name type="scientific">Aspergillus arachidicola</name>
    <dbReference type="NCBI Taxonomy" id="656916"/>
    <lineage>
        <taxon>Eukaryota</taxon>
        <taxon>Fungi</taxon>
        <taxon>Dikarya</taxon>
        <taxon>Ascomycota</taxon>
        <taxon>Pezizomycotina</taxon>
        <taxon>Eurotiomycetes</taxon>
        <taxon>Eurotiomycetidae</taxon>
        <taxon>Eurotiales</taxon>
        <taxon>Aspergillaceae</taxon>
        <taxon>Aspergillus</taxon>
        <taxon>Aspergillus subgen. Circumdati</taxon>
    </lineage>
</organism>
<name>A0A5N6XX39_9EURO</name>
<evidence type="ECO:0000313" key="1">
    <source>
        <dbReference type="EMBL" id="KAE8336170.1"/>
    </source>
</evidence>